<comment type="caution">
    <text evidence="3">The sequence shown here is derived from an EMBL/GenBank/DDBJ whole genome shotgun (WGS) entry which is preliminary data.</text>
</comment>
<dbReference type="RefSeq" id="WP_050618923.1">
    <property type="nucleotide sequence ID" value="NZ_JAKNJB010000023.1"/>
</dbReference>
<accession>A0AAW5JQC1</accession>
<keyword evidence="1" id="KW-0812">Transmembrane</keyword>
<evidence type="ECO:0000313" key="3">
    <source>
        <dbReference type="EMBL" id="MCQ4771075.1"/>
    </source>
</evidence>
<sequence length="81" mass="9435">MRHWLRKRVALHDWPLFLLTRGLCMTTIFLLAALLLRLWTGPADPWLLNWYADYVQAMAAVLLGTSLIGPLLLEDVLRRYT</sequence>
<feature type="transmembrane region" description="Helical" evidence="1">
    <location>
        <begin position="16"/>
        <end position="39"/>
    </location>
</feature>
<proteinExistence type="predicted"/>
<keyword evidence="4" id="KW-1185">Reference proteome</keyword>
<dbReference type="Proteomes" id="UP001204562">
    <property type="component" value="Unassembled WGS sequence"/>
</dbReference>
<evidence type="ECO:0000313" key="2">
    <source>
        <dbReference type="EMBL" id="MCG4527952.1"/>
    </source>
</evidence>
<name>A0AAW5JQC1_9FIRM</name>
<dbReference type="AlphaFoldDB" id="A0AAW5JQC1"/>
<keyword evidence="1" id="KW-0472">Membrane</keyword>
<keyword evidence="1" id="KW-1133">Transmembrane helix</keyword>
<reference evidence="3" key="2">
    <citation type="submission" date="2022-06" db="EMBL/GenBank/DDBJ databases">
        <title>Isolation of gut microbiota from human fecal samples.</title>
        <authorList>
            <person name="Pamer E.G."/>
            <person name="Barat B."/>
            <person name="Waligurski E."/>
            <person name="Medina S."/>
            <person name="Paddock L."/>
            <person name="Mostad J."/>
        </authorList>
    </citation>
    <scope>NUCLEOTIDE SEQUENCE</scope>
    <source>
        <strain evidence="3">DFI.9.91</strain>
    </source>
</reference>
<reference evidence="2 4" key="1">
    <citation type="submission" date="2022-01" db="EMBL/GenBank/DDBJ databases">
        <title>Collection of gut derived symbiotic bacterial strains cultured from healthy donors.</title>
        <authorList>
            <person name="Lin H."/>
            <person name="Kohout C."/>
            <person name="Waligurski E."/>
            <person name="Pamer E.G."/>
        </authorList>
    </citation>
    <scope>NUCLEOTIDE SEQUENCE [LARGE SCALE GENOMIC DNA]</scope>
    <source>
        <strain evidence="2 4">DFI.3.7</strain>
    </source>
</reference>
<evidence type="ECO:0000313" key="5">
    <source>
        <dbReference type="Proteomes" id="UP001204562"/>
    </source>
</evidence>
<protein>
    <submittedName>
        <fullName evidence="3">Uncharacterized protein</fullName>
    </submittedName>
</protein>
<feature type="transmembrane region" description="Helical" evidence="1">
    <location>
        <begin position="51"/>
        <end position="73"/>
    </location>
</feature>
<evidence type="ECO:0000256" key="1">
    <source>
        <dbReference type="SAM" id="Phobius"/>
    </source>
</evidence>
<dbReference type="Proteomes" id="UP001200313">
    <property type="component" value="Unassembled WGS sequence"/>
</dbReference>
<dbReference type="EMBL" id="JAKNJB010000023">
    <property type="protein sequence ID" value="MCG4527952.1"/>
    <property type="molecule type" value="Genomic_DNA"/>
</dbReference>
<gene>
    <name evidence="2" type="ORF">L0P79_12890</name>
    <name evidence="3" type="ORF">NE579_11470</name>
</gene>
<organism evidence="3 5">
    <name type="scientific">Intestinimonas massiliensis</name>
    <name type="common">ex Afouda et al. 2020</name>
    <dbReference type="NCBI Taxonomy" id="1673721"/>
    <lineage>
        <taxon>Bacteria</taxon>
        <taxon>Bacillati</taxon>
        <taxon>Bacillota</taxon>
        <taxon>Clostridia</taxon>
        <taxon>Eubacteriales</taxon>
        <taxon>Intestinimonas</taxon>
    </lineage>
</organism>
<evidence type="ECO:0000313" key="4">
    <source>
        <dbReference type="Proteomes" id="UP001200313"/>
    </source>
</evidence>
<dbReference type="EMBL" id="JANFYS010000024">
    <property type="protein sequence ID" value="MCQ4771075.1"/>
    <property type="molecule type" value="Genomic_DNA"/>
</dbReference>